<evidence type="ECO:0000256" key="2">
    <source>
        <dbReference type="ARBA" id="ARBA00022723"/>
    </source>
</evidence>
<gene>
    <name evidence="5" type="ordered locus">Sden_0585</name>
</gene>
<dbReference type="PANTHER" id="PTHR30502">
    <property type="entry name" value="2-KETO-3-DEOXY-L-RHAMNONATE ALDOLASE"/>
    <property type="match status" value="1"/>
</dbReference>
<dbReference type="GO" id="GO:0005737">
    <property type="term" value="C:cytoplasm"/>
    <property type="evidence" value="ECO:0007669"/>
    <property type="project" value="TreeGrafter"/>
</dbReference>
<dbReference type="InterPro" id="IPR015813">
    <property type="entry name" value="Pyrv/PenolPyrv_kinase-like_dom"/>
</dbReference>
<dbReference type="eggNOG" id="COG3836">
    <property type="taxonomic scope" value="Bacteria"/>
</dbReference>
<sequence>MTPLALKQRLSSASPTFGVFSSIASCVAFEQLALAGYDYVIIDVEHTLFNPAQLDSLLLAAKASGISALVRIPNSRWDWIAPLLDAGATGIIAANIKTAAEAEALVAASYYYPLGKRGLNSTRFNGYASQDLAASNTAANTKIVLIAMIESREGLANASAITAVTGIDAILEGAADLSQDLGLPWQTQHPDVKSALQDLQTVCARQSCGYIALPRQLPDISQWRMRGIHHFVLGDDRSIMRRAHQQHLNAYLQEYQLGG</sequence>
<evidence type="ECO:0000313" key="6">
    <source>
        <dbReference type="Proteomes" id="UP000001982"/>
    </source>
</evidence>
<dbReference type="Proteomes" id="UP000001982">
    <property type="component" value="Chromosome"/>
</dbReference>
<keyword evidence="6" id="KW-1185">Reference proteome</keyword>
<evidence type="ECO:0000256" key="3">
    <source>
        <dbReference type="ARBA" id="ARBA00023239"/>
    </source>
</evidence>
<feature type="domain" description="HpcH/HpaI aldolase/citrate lyase" evidence="4">
    <location>
        <begin position="17"/>
        <end position="205"/>
    </location>
</feature>
<dbReference type="GO" id="GO:0016832">
    <property type="term" value="F:aldehyde-lyase activity"/>
    <property type="evidence" value="ECO:0007669"/>
    <property type="project" value="TreeGrafter"/>
</dbReference>
<dbReference type="AlphaFoldDB" id="Q12RQ1"/>
<dbReference type="SUPFAM" id="SSF51621">
    <property type="entry name" value="Phosphoenolpyruvate/pyruvate domain"/>
    <property type="match status" value="1"/>
</dbReference>
<protein>
    <submittedName>
        <fullName evidence="5">HpcH/HpaI aldolase</fullName>
    </submittedName>
</protein>
<dbReference type="GO" id="GO:0046872">
    <property type="term" value="F:metal ion binding"/>
    <property type="evidence" value="ECO:0007669"/>
    <property type="project" value="UniProtKB-KW"/>
</dbReference>
<dbReference type="KEGG" id="sdn:Sden_0585"/>
<evidence type="ECO:0000313" key="5">
    <source>
        <dbReference type="EMBL" id="ABE53875.1"/>
    </source>
</evidence>
<reference evidence="5 6" key="1">
    <citation type="submission" date="2006-03" db="EMBL/GenBank/DDBJ databases">
        <title>Complete sequence of Shewanella denitrificans OS217.</title>
        <authorList>
            <consortium name="US DOE Joint Genome Institute"/>
            <person name="Copeland A."/>
            <person name="Lucas S."/>
            <person name="Lapidus A."/>
            <person name="Barry K."/>
            <person name="Detter J.C."/>
            <person name="Glavina del Rio T."/>
            <person name="Hammon N."/>
            <person name="Israni S."/>
            <person name="Dalin E."/>
            <person name="Tice H."/>
            <person name="Pitluck S."/>
            <person name="Brettin T."/>
            <person name="Bruce D."/>
            <person name="Han C."/>
            <person name="Tapia R."/>
            <person name="Gilna P."/>
            <person name="Kiss H."/>
            <person name="Schmutz J."/>
            <person name="Larimer F."/>
            <person name="Land M."/>
            <person name="Hauser L."/>
            <person name="Kyrpides N."/>
            <person name="Lykidis A."/>
            <person name="Richardson P."/>
        </authorList>
    </citation>
    <scope>NUCLEOTIDE SEQUENCE [LARGE SCALE GENOMIC DNA]</scope>
    <source>
        <strain evidence="6">OS217 / ATCC BAA-1090 / DSM 15013</strain>
    </source>
</reference>
<dbReference type="STRING" id="318161.Sden_0585"/>
<dbReference type="HOGENOM" id="CLU_059964_4_1_6"/>
<dbReference type="PANTHER" id="PTHR30502:SF0">
    <property type="entry name" value="PHOSPHOENOLPYRUVATE CARBOXYLASE FAMILY PROTEIN"/>
    <property type="match status" value="1"/>
</dbReference>
<dbReference type="EMBL" id="CP000302">
    <property type="protein sequence ID" value="ABE53875.1"/>
    <property type="molecule type" value="Genomic_DNA"/>
</dbReference>
<dbReference type="Gene3D" id="3.20.20.60">
    <property type="entry name" value="Phosphoenolpyruvate-binding domains"/>
    <property type="match status" value="1"/>
</dbReference>
<keyword evidence="3" id="KW-0456">Lyase</keyword>
<accession>Q12RQ1</accession>
<dbReference type="InterPro" id="IPR040442">
    <property type="entry name" value="Pyrv_kinase-like_dom_sf"/>
</dbReference>
<evidence type="ECO:0000259" key="4">
    <source>
        <dbReference type="Pfam" id="PF03328"/>
    </source>
</evidence>
<dbReference type="RefSeq" id="WP_011495041.1">
    <property type="nucleotide sequence ID" value="NC_007954.1"/>
</dbReference>
<dbReference type="Pfam" id="PF03328">
    <property type="entry name" value="HpcH_HpaI"/>
    <property type="match status" value="1"/>
</dbReference>
<evidence type="ECO:0000256" key="1">
    <source>
        <dbReference type="ARBA" id="ARBA00005568"/>
    </source>
</evidence>
<proteinExistence type="inferred from homology"/>
<dbReference type="PROSITE" id="PS51257">
    <property type="entry name" value="PROKAR_LIPOPROTEIN"/>
    <property type="match status" value="1"/>
</dbReference>
<comment type="similarity">
    <text evidence="1">Belongs to the HpcH/HpaI aldolase family.</text>
</comment>
<organism evidence="5 6">
    <name type="scientific">Shewanella denitrificans (strain OS217 / ATCC BAA-1090 / DSM 15013)</name>
    <dbReference type="NCBI Taxonomy" id="318161"/>
    <lineage>
        <taxon>Bacteria</taxon>
        <taxon>Pseudomonadati</taxon>
        <taxon>Pseudomonadota</taxon>
        <taxon>Gammaproteobacteria</taxon>
        <taxon>Alteromonadales</taxon>
        <taxon>Shewanellaceae</taxon>
        <taxon>Shewanella</taxon>
    </lineage>
</organism>
<name>Q12RQ1_SHEDO</name>
<dbReference type="OrthoDB" id="86160at2"/>
<dbReference type="InterPro" id="IPR005000">
    <property type="entry name" value="Aldolase/citrate-lyase_domain"/>
</dbReference>
<keyword evidence="2" id="KW-0479">Metal-binding</keyword>
<dbReference type="InterPro" id="IPR050251">
    <property type="entry name" value="HpcH-HpaI_aldolase"/>
</dbReference>